<evidence type="ECO:0000256" key="4">
    <source>
        <dbReference type="ARBA" id="ARBA00022723"/>
    </source>
</evidence>
<evidence type="ECO:0000256" key="2">
    <source>
        <dbReference type="ARBA" id="ARBA00022670"/>
    </source>
</evidence>
<sequence length="313" mass="35586">MRKILASVAVNLVRIVSLLLATATTMALSLVLVFLVPLFLQFFYQIPKSWNHNGPIATDPIFWAFWLSISFGPAVLAFLVPPIGNWIQDQGFGVRKPSVRENAVIAQVNEKLTVAAKQNKRRIFQVVYRMMDDDDTNAFAYGSNRIVFTTDMLRKYAAFPNQVDMLAAIAAHELGHHKNLDTFFGTIQNFLFYPLHLAIFILNLLFSWIPVLSQINFLFVAVAQIPLFLSQFLSDFTRQMVEYRADAFAARLLGPKHFADILDDFGKTERWKGGGVLVSMQRSHPPSELRRDRILKEFGHLVSSDRLHAQTVE</sequence>
<evidence type="ECO:0000256" key="11">
    <source>
        <dbReference type="SAM" id="Phobius"/>
    </source>
</evidence>
<keyword evidence="2 10" id="KW-0645">Protease</keyword>
<organism evidence="13 14">
    <name type="scientific">Cohaesibacter marisflavi</name>
    <dbReference type="NCBI Taxonomy" id="655353"/>
    <lineage>
        <taxon>Bacteria</taxon>
        <taxon>Pseudomonadati</taxon>
        <taxon>Pseudomonadota</taxon>
        <taxon>Alphaproteobacteria</taxon>
        <taxon>Hyphomicrobiales</taxon>
        <taxon>Cohaesibacteraceae</taxon>
    </lineage>
</organism>
<evidence type="ECO:0000256" key="1">
    <source>
        <dbReference type="ARBA" id="ARBA00022475"/>
    </source>
</evidence>
<dbReference type="Proteomes" id="UP000199236">
    <property type="component" value="Unassembled WGS sequence"/>
</dbReference>
<keyword evidence="5 10" id="KW-0378">Hydrolase</keyword>
<evidence type="ECO:0000256" key="7">
    <source>
        <dbReference type="ARBA" id="ARBA00022989"/>
    </source>
</evidence>
<gene>
    <name evidence="13" type="ORF">SAMN04488056_12125</name>
</gene>
<evidence type="ECO:0000256" key="5">
    <source>
        <dbReference type="ARBA" id="ARBA00022801"/>
    </source>
</evidence>
<dbReference type="AlphaFoldDB" id="A0A1I5MG69"/>
<feature type="transmembrane region" description="Helical" evidence="11">
    <location>
        <begin position="215"/>
        <end position="234"/>
    </location>
</feature>
<proteinExistence type="inferred from homology"/>
<evidence type="ECO:0000256" key="8">
    <source>
        <dbReference type="ARBA" id="ARBA00023049"/>
    </source>
</evidence>
<evidence type="ECO:0000313" key="14">
    <source>
        <dbReference type="Proteomes" id="UP000199236"/>
    </source>
</evidence>
<keyword evidence="6 10" id="KW-0862">Zinc</keyword>
<evidence type="ECO:0000313" key="13">
    <source>
        <dbReference type="EMBL" id="SFP08499.1"/>
    </source>
</evidence>
<keyword evidence="14" id="KW-1185">Reference proteome</keyword>
<dbReference type="RefSeq" id="WP_090075543.1">
    <property type="nucleotide sequence ID" value="NZ_FOVR01000021.1"/>
</dbReference>
<dbReference type="GO" id="GO:0004222">
    <property type="term" value="F:metalloendopeptidase activity"/>
    <property type="evidence" value="ECO:0007669"/>
    <property type="project" value="InterPro"/>
</dbReference>
<comment type="cofactor">
    <cofactor evidence="10">
        <name>Zn(2+)</name>
        <dbReference type="ChEBI" id="CHEBI:29105"/>
    </cofactor>
    <text evidence="10">Binds 1 zinc ion per subunit.</text>
</comment>
<evidence type="ECO:0000256" key="10">
    <source>
        <dbReference type="RuleBase" id="RU003983"/>
    </source>
</evidence>
<keyword evidence="3 11" id="KW-0812">Transmembrane</keyword>
<reference evidence="13 14" key="1">
    <citation type="submission" date="2016-10" db="EMBL/GenBank/DDBJ databases">
        <authorList>
            <person name="de Groot N.N."/>
        </authorList>
    </citation>
    <scope>NUCLEOTIDE SEQUENCE [LARGE SCALE GENOMIC DNA]</scope>
    <source>
        <strain evidence="13 14">CGMCC 1.9157</strain>
    </source>
</reference>
<name>A0A1I5MG69_9HYPH</name>
<dbReference type="STRING" id="655353.SAMN04488056_12125"/>
<dbReference type="OrthoDB" id="9810445at2"/>
<dbReference type="PANTHER" id="PTHR43221">
    <property type="entry name" value="PROTEASE HTPX"/>
    <property type="match status" value="1"/>
</dbReference>
<accession>A0A1I5MG69</accession>
<dbReference type="GO" id="GO:0006508">
    <property type="term" value="P:proteolysis"/>
    <property type="evidence" value="ECO:0007669"/>
    <property type="project" value="UniProtKB-KW"/>
</dbReference>
<evidence type="ECO:0000256" key="3">
    <source>
        <dbReference type="ARBA" id="ARBA00022692"/>
    </source>
</evidence>
<dbReference type="Pfam" id="PF01435">
    <property type="entry name" value="Peptidase_M48"/>
    <property type="match status" value="1"/>
</dbReference>
<evidence type="ECO:0000256" key="9">
    <source>
        <dbReference type="ARBA" id="ARBA00023136"/>
    </source>
</evidence>
<keyword evidence="1" id="KW-1003">Cell membrane</keyword>
<dbReference type="EMBL" id="FOVR01000021">
    <property type="protein sequence ID" value="SFP08499.1"/>
    <property type="molecule type" value="Genomic_DNA"/>
</dbReference>
<dbReference type="InterPro" id="IPR001915">
    <property type="entry name" value="Peptidase_M48"/>
</dbReference>
<feature type="transmembrane region" description="Helical" evidence="11">
    <location>
        <begin position="190"/>
        <end position="209"/>
    </location>
</feature>
<evidence type="ECO:0000256" key="6">
    <source>
        <dbReference type="ARBA" id="ARBA00022833"/>
    </source>
</evidence>
<dbReference type="InterPro" id="IPR050083">
    <property type="entry name" value="HtpX_protease"/>
</dbReference>
<keyword evidence="8 10" id="KW-0482">Metalloprotease</keyword>
<keyword evidence="7 11" id="KW-1133">Transmembrane helix</keyword>
<comment type="similarity">
    <text evidence="10">Belongs to the peptidase M48 family.</text>
</comment>
<keyword evidence="9 11" id="KW-0472">Membrane</keyword>
<feature type="transmembrane region" description="Helical" evidence="11">
    <location>
        <begin position="60"/>
        <end position="80"/>
    </location>
</feature>
<feature type="domain" description="Peptidase M48" evidence="12">
    <location>
        <begin position="101"/>
        <end position="294"/>
    </location>
</feature>
<evidence type="ECO:0000259" key="12">
    <source>
        <dbReference type="Pfam" id="PF01435"/>
    </source>
</evidence>
<feature type="transmembrane region" description="Helical" evidence="11">
    <location>
        <begin position="12"/>
        <end position="40"/>
    </location>
</feature>
<dbReference type="GO" id="GO:0046872">
    <property type="term" value="F:metal ion binding"/>
    <property type="evidence" value="ECO:0007669"/>
    <property type="project" value="UniProtKB-KW"/>
</dbReference>
<protein>
    <submittedName>
        <fullName evidence="13">Zn-dependent protease with chaperone function</fullName>
    </submittedName>
</protein>
<keyword evidence="4" id="KW-0479">Metal-binding</keyword>
<dbReference type="Gene3D" id="3.30.2010.10">
    <property type="entry name" value="Metalloproteases ('zincins'), catalytic domain"/>
    <property type="match status" value="1"/>
</dbReference>
<dbReference type="PANTHER" id="PTHR43221:SF2">
    <property type="entry name" value="PROTEASE HTPX HOMOLOG"/>
    <property type="match status" value="1"/>
</dbReference>